<evidence type="ECO:0000313" key="2">
    <source>
        <dbReference type="EMBL" id="KZC07932.1"/>
    </source>
</evidence>
<dbReference type="AlphaFoldDB" id="A0A154P7S8"/>
<organism evidence="2 3">
    <name type="scientific">Dufourea novaeangliae</name>
    <name type="common">Sweat bee</name>
    <dbReference type="NCBI Taxonomy" id="178035"/>
    <lineage>
        <taxon>Eukaryota</taxon>
        <taxon>Metazoa</taxon>
        <taxon>Ecdysozoa</taxon>
        <taxon>Arthropoda</taxon>
        <taxon>Hexapoda</taxon>
        <taxon>Insecta</taxon>
        <taxon>Pterygota</taxon>
        <taxon>Neoptera</taxon>
        <taxon>Endopterygota</taxon>
        <taxon>Hymenoptera</taxon>
        <taxon>Apocrita</taxon>
        <taxon>Aculeata</taxon>
        <taxon>Apoidea</taxon>
        <taxon>Anthophila</taxon>
        <taxon>Halictidae</taxon>
        <taxon>Rophitinae</taxon>
        <taxon>Dufourea</taxon>
    </lineage>
</organism>
<keyword evidence="3" id="KW-1185">Reference proteome</keyword>
<dbReference type="STRING" id="178035.A0A154P7S8"/>
<feature type="region of interest" description="Disordered" evidence="1">
    <location>
        <begin position="1"/>
        <end position="25"/>
    </location>
</feature>
<sequence length="231" mass="25630">METCISTESRKSSAEEEEEKREGVSTLGYIYGPSTQIVGREEQDVKTTLVGTTPDMHLLPPGNDQAFLKAAHAQKEAPSKKITLPKSLVKFSQSVALPSPDVPATITEVHDEPTRETAFRRLSEVDRILLESLDIGHSRPRPTGRFLTMHKRRRKRLTTRSLTQEPGILDDIFHGLVQSVRSGFRVLERAENLFALRAAIQGLGTAGYVVTVSDVALRDPVSYKTRLLGRA</sequence>
<evidence type="ECO:0000313" key="3">
    <source>
        <dbReference type="Proteomes" id="UP000076502"/>
    </source>
</evidence>
<evidence type="ECO:0000256" key="1">
    <source>
        <dbReference type="SAM" id="MobiDB-lite"/>
    </source>
</evidence>
<protein>
    <submittedName>
        <fullName evidence="2">Uncharacterized protein</fullName>
    </submittedName>
</protein>
<accession>A0A154P7S8</accession>
<dbReference type="OrthoDB" id="189220at2759"/>
<proteinExistence type="predicted"/>
<name>A0A154P7S8_DUFNO</name>
<dbReference type="EMBL" id="KQ434836">
    <property type="protein sequence ID" value="KZC07932.1"/>
    <property type="molecule type" value="Genomic_DNA"/>
</dbReference>
<gene>
    <name evidence="2" type="ORF">WN55_10078</name>
</gene>
<dbReference type="Proteomes" id="UP000076502">
    <property type="component" value="Unassembled WGS sequence"/>
</dbReference>
<reference evidence="2 3" key="1">
    <citation type="submission" date="2015-07" db="EMBL/GenBank/DDBJ databases">
        <title>The genome of Dufourea novaeangliae.</title>
        <authorList>
            <person name="Pan H."/>
            <person name="Kapheim K."/>
        </authorList>
    </citation>
    <scope>NUCLEOTIDE SEQUENCE [LARGE SCALE GENOMIC DNA]</scope>
    <source>
        <strain evidence="2">0120121106</strain>
        <tissue evidence="2">Whole body</tissue>
    </source>
</reference>